<dbReference type="InterPro" id="IPR000835">
    <property type="entry name" value="HTH_MarR-typ"/>
</dbReference>
<dbReference type="SMART" id="SM00347">
    <property type="entry name" value="HTH_MARR"/>
    <property type="match status" value="1"/>
</dbReference>
<dbReference type="GO" id="GO:0006950">
    <property type="term" value="P:response to stress"/>
    <property type="evidence" value="ECO:0007669"/>
    <property type="project" value="TreeGrafter"/>
</dbReference>
<dbReference type="InterPro" id="IPR039422">
    <property type="entry name" value="MarR/SlyA-like"/>
</dbReference>
<dbReference type="PROSITE" id="PS50995">
    <property type="entry name" value="HTH_MARR_2"/>
    <property type="match status" value="1"/>
</dbReference>
<name>A0A553K501_9ACTN</name>
<dbReference type="RefSeq" id="WP_143936809.1">
    <property type="nucleotide sequence ID" value="NZ_VKKG01000001.1"/>
</dbReference>
<protein>
    <submittedName>
        <fullName evidence="2">MarR family transcriptional regulator</fullName>
    </submittedName>
</protein>
<organism evidence="2 3">
    <name type="scientific">Tessaracoccus rhinocerotis</name>
    <dbReference type="NCBI Taxonomy" id="1689449"/>
    <lineage>
        <taxon>Bacteria</taxon>
        <taxon>Bacillati</taxon>
        <taxon>Actinomycetota</taxon>
        <taxon>Actinomycetes</taxon>
        <taxon>Propionibacteriales</taxon>
        <taxon>Propionibacteriaceae</taxon>
        <taxon>Tessaracoccus</taxon>
    </lineage>
</organism>
<reference evidence="2 3" key="1">
    <citation type="submission" date="2019-07" db="EMBL/GenBank/DDBJ databases">
        <authorList>
            <person name="Zhou L.-Y."/>
        </authorList>
    </citation>
    <scope>NUCLEOTIDE SEQUENCE [LARGE SCALE GENOMIC DNA]</scope>
    <source>
        <strain evidence="2 3">YIM 101269</strain>
    </source>
</reference>
<dbReference type="Gene3D" id="1.10.10.10">
    <property type="entry name" value="Winged helix-like DNA-binding domain superfamily/Winged helix DNA-binding domain"/>
    <property type="match status" value="1"/>
</dbReference>
<dbReference type="InterPro" id="IPR036388">
    <property type="entry name" value="WH-like_DNA-bd_sf"/>
</dbReference>
<dbReference type="PRINTS" id="PR00598">
    <property type="entry name" value="HTHMARR"/>
</dbReference>
<dbReference type="AlphaFoldDB" id="A0A553K501"/>
<keyword evidence="3" id="KW-1185">Reference proteome</keyword>
<dbReference type="PANTHER" id="PTHR33164">
    <property type="entry name" value="TRANSCRIPTIONAL REGULATOR, MARR FAMILY"/>
    <property type="match status" value="1"/>
</dbReference>
<evidence type="ECO:0000259" key="1">
    <source>
        <dbReference type="PROSITE" id="PS50995"/>
    </source>
</evidence>
<dbReference type="Pfam" id="PF01047">
    <property type="entry name" value="MarR"/>
    <property type="match status" value="1"/>
</dbReference>
<dbReference type="PANTHER" id="PTHR33164:SF99">
    <property type="entry name" value="MARR FAMILY REGULATORY PROTEIN"/>
    <property type="match status" value="1"/>
</dbReference>
<dbReference type="Proteomes" id="UP000317638">
    <property type="component" value="Unassembled WGS sequence"/>
</dbReference>
<evidence type="ECO:0000313" key="2">
    <source>
        <dbReference type="EMBL" id="TRY19722.1"/>
    </source>
</evidence>
<dbReference type="EMBL" id="VKKG01000001">
    <property type="protein sequence ID" value="TRY19722.1"/>
    <property type="molecule type" value="Genomic_DNA"/>
</dbReference>
<dbReference type="OrthoDB" id="8635520at2"/>
<evidence type="ECO:0000313" key="3">
    <source>
        <dbReference type="Proteomes" id="UP000317638"/>
    </source>
</evidence>
<sequence>MDNTNWLSGEQQQVWRKYLRATARVSQFLDADLRRFGLNLAEYEILVSLSEADGRRMRMSELADAVHQSRSRLTHTVSRLERDGHVLRVTCASDGRGVWAELTDKGFDLLVESAPRHVAAVRKILVDPVAPEDLEAVGRAMEAVLSVAD</sequence>
<comment type="caution">
    <text evidence="2">The sequence shown here is derived from an EMBL/GenBank/DDBJ whole genome shotgun (WGS) entry which is preliminary data.</text>
</comment>
<dbReference type="InterPro" id="IPR036390">
    <property type="entry name" value="WH_DNA-bd_sf"/>
</dbReference>
<dbReference type="SUPFAM" id="SSF46785">
    <property type="entry name" value="Winged helix' DNA-binding domain"/>
    <property type="match status" value="1"/>
</dbReference>
<feature type="domain" description="HTH marR-type" evidence="1">
    <location>
        <begin position="11"/>
        <end position="146"/>
    </location>
</feature>
<proteinExistence type="predicted"/>
<gene>
    <name evidence="2" type="ORF">FOJ82_02225</name>
</gene>
<accession>A0A553K501</accession>
<dbReference type="GO" id="GO:0003700">
    <property type="term" value="F:DNA-binding transcription factor activity"/>
    <property type="evidence" value="ECO:0007669"/>
    <property type="project" value="InterPro"/>
</dbReference>